<dbReference type="PRINTS" id="PR00344">
    <property type="entry name" value="BCTRLSENSOR"/>
</dbReference>
<feature type="domain" description="Response regulatory" evidence="14">
    <location>
        <begin position="668"/>
        <end position="787"/>
    </location>
</feature>
<feature type="domain" description="Histidine kinase" evidence="13">
    <location>
        <begin position="279"/>
        <end position="499"/>
    </location>
</feature>
<dbReference type="InterPro" id="IPR036097">
    <property type="entry name" value="HisK_dim/P_sf"/>
</dbReference>
<dbReference type="PROSITE" id="PS50109">
    <property type="entry name" value="HIS_KIN"/>
    <property type="match status" value="1"/>
</dbReference>
<dbReference type="RefSeq" id="WP_116391610.1">
    <property type="nucleotide sequence ID" value="NZ_QUQO01000001.1"/>
</dbReference>
<name>A0A371RHP8_9PROT</name>
<feature type="transmembrane region" description="Helical" evidence="12">
    <location>
        <begin position="48"/>
        <end position="73"/>
    </location>
</feature>
<dbReference type="SUPFAM" id="SSF55874">
    <property type="entry name" value="ATPase domain of HSP90 chaperone/DNA topoisomerase II/histidine kinase"/>
    <property type="match status" value="1"/>
</dbReference>
<dbReference type="Gene3D" id="3.40.50.2300">
    <property type="match status" value="2"/>
</dbReference>
<evidence type="ECO:0000256" key="5">
    <source>
        <dbReference type="ARBA" id="ARBA00022741"/>
    </source>
</evidence>
<keyword evidence="12" id="KW-0812">Transmembrane</keyword>
<dbReference type="SMART" id="SM00388">
    <property type="entry name" value="HisKA"/>
    <property type="match status" value="1"/>
</dbReference>
<dbReference type="InterPro" id="IPR003594">
    <property type="entry name" value="HATPase_dom"/>
</dbReference>
<dbReference type="Gene3D" id="1.10.287.130">
    <property type="match status" value="1"/>
</dbReference>
<dbReference type="InParanoid" id="A0A371RHP8"/>
<dbReference type="CDD" id="cd00082">
    <property type="entry name" value="HisKA"/>
    <property type="match status" value="1"/>
</dbReference>
<keyword evidence="12" id="KW-0472">Membrane</keyword>
<dbReference type="Gene3D" id="3.30.565.10">
    <property type="entry name" value="Histidine kinase-like ATPase, C-terminal domain"/>
    <property type="match status" value="1"/>
</dbReference>
<dbReference type="CDD" id="cd17546">
    <property type="entry name" value="REC_hyHK_CKI1_RcsC-like"/>
    <property type="match status" value="1"/>
</dbReference>
<evidence type="ECO:0000256" key="8">
    <source>
        <dbReference type="ARBA" id="ARBA00023012"/>
    </source>
</evidence>
<evidence type="ECO:0000256" key="2">
    <source>
        <dbReference type="ARBA" id="ARBA00012438"/>
    </source>
</evidence>
<evidence type="ECO:0000256" key="10">
    <source>
        <dbReference type="ARBA" id="ARBA00068150"/>
    </source>
</evidence>
<feature type="domain" description="Response regulatory" evidence="14">
    <location>
        <begin position="516"/>
        <end position="637"/>
    </location>
</feature>
<dbReference type="PANTHER" id="PTHR45339">
    <property type="entry name" value="HYBRID SIGNAL TRANSDUCTION HISTIDINE KINASE J"/>
    <property type="match status" value="1"/>
</dbReference>
<accession>A0A371RHP8</accession>
<feature type="transmembrane region" description="Helical" evidence="12">
    <location>
        <begin position="79"/>
        <end position="106"/>
    </location>
</feature>
<reference evidence="16 17" key="1">
    <citation type="submission" date="2018-08" db="EMBL/GenBank/DDBJ databases">
        <title>Parvularcula sp. SM1705, isolated from surface water of the South Sea China.</title>
        <authorList>
            <person name="Sun L."/>
        </authorList>
    </citation>
    <scope>NUCLEOTIDE SEQUENCE [LARGE SCALE GENOMIC DNA]</scope>
    <source>
        <strain evidence="16 17">SM1705</strain>
    </source>
</reference>
<dbReference type="Pfam" id="PF00512">
    <property type="entry name" value="HisKA"/>
    <property type="match status" value="1"/>
</dbReference>
<dbReference type="SUPFAM" id="SSF52172">
    <property type="entry name" value="CheY-like"/>
    <property type="match status" value="2"/>
</dbReference>
<gene>
    <name evidence="16" type="ORF">DX908_06570</name>
</gene>
<dbReference type="InterPro" id="IPR005330">
    <property type="entry name" value="MHYT_dom"/>
</dbReference>
<evidence type="ECO:0000256" key="12">
    <source>
        <dbReference type="PROSITE-ProRule" id="PRU00244"/>
    </source>
</evidence>
<evidence type="ECO:0000313" key="16">
    <source>
        <dbReference type="EMBL" id="RFB04979.1"/>
    </source>
</evidence>
<dbReference type="CDD" id="cd16922">
    <property type="entry name" value="HATPase_EvgS-ArcB-TorS-like"/>
    <property type="match status" value="1"/>
</dbReference>
<dbReference type="PROSITE" id="PS50924">
    <property type="entry name" value="MHYT"/>
    <property type="match status" value="1"/>
</dbReference>
<dbReference type="Pfam" id="PF02518">
    <property type="entry name" value="HATPase_c"/>
    <property type="match status" value="1"/>
</dbReference>
<evidence type="ECO:0000313" key="17">
    <source>
        <dbReference type="Proteomes" id="UP000264589"/>
    </source>
</evidence>
<feature type="transmembrane region" description="Helical" evidence="12">
    <location>
        <begin position="147"/>
        <end position="166"/>
    </location>
</feature>
<dbReference type="PANTHER" id="PTHR45339:SF1">
    <property type="entry name" value="HYBRID SIGNAL TRANSDUCTION HISTIDINE KINASE J"/>
    <property type="match status" value="1"/>
</dbReference>
<protein>
    <recommendedName>
        <fullName evidence="10">Sensory/regulatory protein RpfC</fullName>
        <ecNumber evidence="2">2.7.13.3</ecNumber>
    </recommendedName>
</protein>
<evidence type="ECO:0000256" key="7">
    <source>
        <dbReference type="ARBA" id="ARBA00022840"/>
    </source>
</evidence>
<dbReference type="GO" id="GO:0016020">
    <property type="term" value="C:membrane"/>
    <property type="evidence" value="ECO:0007669"/>
    <property type="project" value="UniProtKB-UniRule"/>
</dbReference>
<comment type="catalytic activity">
    <reaction evidence="1">
        <text>ATP + protein L-histidine = ADP + protein N-phospho-L-histidine.</text>
        <dbReference type="EC" id="2.7.13.3"/>
    </reaction>
</comment>
<evidence type="ECO:0000256" key="6">
    <source>
        <dbReference type="ARBA" id="ARBA00022777"/>
    </source>
</evidence>
<feature type="transmembrane region" description="Helical" evidence="12">
    <location>
        <begin position="178"/>
        <end position="200"/>
    </location>
</feature>
<dbReference type="CDD" id="cd00156">
    <property type="entry name" value="REC"/>
    <property type="match status" value="1"/>
</dbReference>
<dbReference type="InterPro" id="IPR005467">
    <property type="entry name" value="His_kinase_dom"/>
</dbReference>
<feature type="transmembrane region" description="Helical" evidence="12">
    <location>
        <begin position="16"/>
        <end position="36"/>
    </location>
</feature>
<comment type="caution">
    <text evidence="16">The sequence shown here is derived from an EMBL/GenBank/DDBJ whole genome shotgun (WGS) entry which is preliminary data.</text>
</comment>
<dbReference type="InterPro" id="IPR001789">
    <property type="entry name" value="Sig_transdc_resp-reg_receiver"/>
</dbReference>
<evidence type="ECO:0000256" key="11">
    <source>
        <dbReference type="PROSITE-ProRule" id="PRU00169"/>
    </source>
</evidence>
<dbReference type="GO" id="GO:0000155">
    <property type="term" value="F:phosphorelay sensor kinase activity"/>
    <property type="evidence" value="ECO:0007669"/>
    <property type="project" value="InterPro"/>
</dbReference>
<feature type="modified residue" description="4-aspartylphosphate" evidence="11">
    <location>
        <position position="717"/>
    </location>
</feature>
<keyword evidence="17" id="KW-1185">Reference proteome</keyword>
<dbReference type="Pfam" id="PF00072">
    <property type="entry name" value="Response_reg"/>
    <property type="match status" value="2"/>
</dbReference>
<comment type="subunit">
    <text evidence="9">At low DSF concentrations, interacts with RpfF.</text>
</comment>
<feature type="transmembrane region" description="Helical" evidence="12">
    <location>
        <begin position="118"/>
        <end position="141"/>
    </location>
</feature>
<sequence length="802" mass="86467">MLSVLSCVITEHDLRLVVVAAFVCVVTCALAAVCASRASFSRKQSRRLIAAGLGAFTSGAGIWATHFIAMLAYETPQFAGLSTLLTVASFVAGMIGFGFSFLALIFLPPRLKLITGGLLYGASICTLHYLGMAAYGASALIVWNTPYIVMSVVTGLVFSTLAFSMLQRPMPAMRQVFVSLFLILSVCGLHFTGMTGFSIIPTEAQSGVHIIQHEGLVTIVVSVAIMLALSGIGILGYGNHVTRQKAIEADHLRNLTVELEQALKAAEASNRAKSDFLANMSHEIRTPMNGIIGMTDILLGTDLDERQRGFAQVILSSGNGLLSVLNDILDFSKLESGKMRLSDARFNLRSLVSDVASLMQAQALAKDIEVIFRYQPDLPALVHGDESRMRQVLNNIVGNALKFTEKGHVYINISGEEAGENTRFTISIEDTGIGIAEEHLKAIFEKFEQADTSRARKFEGTGLGLAISREIVHLMGGDIEVKSAPNEGSTFIITLEMQAEHAASVQEIAANLETLRVLIVDDNEVNRQILAEHMNAWGIEAVLTNSAPEAREMIASMSRAGKPPTVLITDYHMPGECGDELVAGLQGHAEWATLPVILLSSVDVLNGQHMGLQGEYDAKLMKPVRPSQLMDALAEVSLGSANRKSMQIPVTPSVDSAQTILSIPPTKRLLLAEDNVVNRMVTTAMLGTDEYSIVTAENGEVAVELYKQGKFDVVLMDVSMPVMDGHEATRRIRSYEKQSGRTPTPIIGVTAHVLDGDKKACFQAGMDGFVPKPLRQPELKAALAKFASISAEDLPSTKAIQG</sequence>
<dbReference type="FunFam" id="1.10.287.130:FF:000002">
    <property type="entry name" value="Two-component osmosensing histidine kinase"/>
    <property type="match status" value="1"/>
</dbReference>
<dbReference type="InterPro" id="IPR036890">
    <property type="entry name" value="HATPase_C_sf"/>
</dbReference>
<dbReference type="SUPFAM" id="SSF47384">
    <property type="entry name" value="Homodimeric domain of signal transducing histidine kinase"/>
    <property type="match status" value="1"/>
</dbReference>
<dbReference type="InterPro" id="IPR011006">
    <property type="entry name" value="CheY-like_superfamily"/>
</dbReference>
<feature type="domain" description="MHYT" evidence="15">
    <location>
        <begin position="12"/>
        <end position="200"/>
    </location>
</feature>
<evidence type="ECO:0000259" key="14">
    <source>
        <dbReference type="PROSITE" id="PS50110"/>
    </source>
</evidence>
<dbReference type="GO" id="GO:0005524">
    <property type="term" value="F:ATP binding"/>
    <property type="evidence" value="ECO:0007669"/>
    <property type="project" value="UniProtKB-KW"/>
</dbReference>
<keyword evidence="7" id="KW-0067">ATP-binding</keyword>
<dbReference type="SMART" id="SM00448">
    <property type="entry name" value="REC"/>
    <property type="match status" value="2"/>
</dbReference>
<evidence type="ECO:0000256" key="9">
    <source>
        <dbReference type="ARBA" id="ARBA00064003"/>
    </source>
</evidence>
<organism evidence="16 17">
    <name type="scientific">Parvularcula marina</name>
    <dbReference type="NCBI Taxonomy" id="2292771"/>
    <lineage>
        <taxon>Bacteria</taxon>
        <taxon>Pseudomonadati</taxon>
        <taxon>Pseudomonadota</taxon>
        <taxon>Alphaproteobacteria</taxon>
        <taxon>Parvularculales</taxon>
        <taxon>Parvularculaceae</taxon>
        <taxon>Parvularcula</taxon>
    </lineage>
</organism>
<dbReference type="EC" id="2.7.13.3" evidence="2"/>
<dbReference type="OrthoDB" id="9789782at2"/>
<keyword evidence="12" id="KW-1133">Transmembrane helix</keyword>
<dbReference type="Pfam" id="PF03707">
    <property type="entry name" value="MHYT"/>
    <property type="match status" value="2"/>
</dbReference>
<evidence type="ECO:0000259" key="15">
    <source>
        <dbReference type="PROSITE" id="PS50924"/>
    </source>
</evidence>
<dbReference type="Proteomes" id="UP000264589">
    <property type="component" value="Unassembled WGS sequence"/>
</dbReference>
<evidence type="ECO:0000256" key="4">
    <source>
        <dbReference type="ARBA" id="ARBA00022679"/>
    </source>
</evidence>
<proteinExistence type="predicted"/>
<keyword evidence="6" id="KW-0418">Kinase</keyword>
<feature type="modified residue" description="4-aspartylphosphate" evidence="11">
    <location>
        <position position="570"/>
    </location>
</feature>
<evidence type="ECO:0000256" key="3">
    <source>
        <dbReference type="ARBA" id="ARBA00022553"/>
    </source>
</evidence>
<dbReference type="SMART" id="SM00387">
    <property type="entry name" value="HATPase_c"/>
    <property type="match status" value="1"/>
</dbReference>
<dbReference type="InterPro" id="IPR003661">
    <property type="entry name" value="HisK_dim/P_dom"/>
</dbReference>
<dbReference type="InterPro" id="IPR004358">
    <property type="entry name" value="Sig_transdc_His_kin-like_C"/>
</dbReference>
<dbReference type="AlphaFoldDB" id="A0A371RHP8"/>
<dbReference type="EMBL" id="QUQO01000001">
    <property type="protein sequence ID" value="RFB04979.1"/>
    <property type="molecule type" value="Genomic_DNA"/>
</dbReference>
<evidence type="ECO:0000259" key="13">
    <source>
        <dbReference type="PROSITE" id="PS50109"/>
    </source>
</evidence>
<keyword evidence="8" id="KW-0902">Two-component regulatory system</keyword>
<keyword evidence="4" id="KW-0808">Transferase</keyword>
<keyword evidence="5" id="KW-0547">Nucleotide-binding</keyword>
<feature type="transmembrane region" description="Helical" evidence="12">
    <location>
        <begin position="215"/>
        <end position="237"/>
    </location>
</feature>
<evidence type="ECO:0000256" key="1">
    <source>
        <dbReference type="ARBA" id="ARBA00000085"/>
    </source>
</evidence>
<keyword evidence="3 11" id="KW-0597">Phosphoprotein</keyword>
<dbReference type="FunFam" id="3.30.565.10:FF:000010">
    <property type="entry name" value="Sensor histidine kinase RcsC"/>
    <property type="match status" value="1"/>
</dbReference>
<dbReference type="PROSITE" id="PS50110">
    <property type="entry name" value="RESPONSE_REGULATORY"/>
    <property type="match status" value="2"/>
</dbReference>
<dbReference type="FunCoup" id="A0A371RHP8">
    <property type="interactions" value="245"/>
</dbReference>